<sequence>MTRSFLPADDLPPVKATLLDEILMRQLAEAIGRHFYQSCASTVRVLLSYCHWYFKANSYPITLVIFCYDIESYWHIINVIPLIVNSLKQFSNSAKIHLSPPANMGVPWDVAVDEISNDED</sequence>
<protein>
    <submittedName>
        <fullName evidence="1">Uncharacterized protein</fullName>
    </submittedName>
</protein>
<evidence type="ECO:0000313" key="2">
    <source>
        <dbReference type="Proteomes" id="UP000667802"/>
    </source>
</evidence>
<comment type="caution">
    <text evidence="1">The sequence shown here is derived from an EMBL/GenBank/DDBJ whole genome shotgun (WGS) entry which is preliminary data.</text>
</comment>
<accession>A0AAP5M9K4</accession>
<dbReference type="EMBL" id="JAALHA020000012">
    <property type="protein sequence ID" value="MDR9897320.1"/>
    <property type="molecule type" value="Genomic_DNA"/>
</dbReference>
<dbReference type="RefSeq" id="WP_208346286.1">
    <property type="nucleotide sequence ID" value="NZ_CAWQFN010000077.1"/>
</dbReference>
<organism evidence="1 2">
    <name type="scientific">Aetokthonos hydrillicola Thurmond2011</name>
    <dbReference type="NCBI Taxonomy" id="2712845"/>
    <lineage>
        <taxon>Bacteria</taxon>
        <taxon>Bacillati</taxon>
        <taxon>Cyanobacteriota</taxon>
        <taxon>Cyanophyceae</taxon>
        <taxon>Nostocales</taxon>
        <taxon>Hapalosiphonaceae</taxon>
        <taxon>Aetokthonos</taxon>
    </lineage>
</organism>
<keyword evidence="2" id="KW-1185">Reference proteome</keyword>
<evidence type="ECO:0000313" key="1">
    <source>
        <dbReference type="EMBL" id="MDR9897320.1"/>
    </source>
</evidence>
<dbReference type="Proteomes" id="UP000667802">
    <property type="component" value="Unassembled WGS sequence"/>
</dbReference>
<reference evidence="2" key="1">
    <citation type="journal article" date="2021" name="Science">
        <title>Hunting the eagle killer: A cyanobacterial neurotoxin causes vacuolar myelinopathy.</title>
        <authorList>
            <person name="Breinlinger S."/>
            <person name="Phillips T.J."/>
            <person name="Haram B.N."/>
            <person name="Mares J."/>
            <person name="Martinez Yerena J.A."/>
            <person name="Hrouzek P."/>
            <person name="Sobotka R."/>
            <person name="Henderson W.M."/>
            <person name="Schmieder P."/>
            <person name="Williams S.M."/>
            <person name="Lauderdale J.D."/>
            <person name="Wilde H.D."/>
            <person name="Gerrin W."/>
            <person name="Kust A."/>
            <person name="Washington J.W."/>
            <person name="Wagner C."/>
            <person name="Geier B."/>
            <person name="Liebeke M."/>
            <person name="Enke H."/>
            <person name="Niedermeyer T.H.J."/>
            <person name="Wilde S.B."/>
        </authorList>
    </citation>
    <scope>NUCLEOTIDE SEQUENCE [LARGE SCALE GENOMIC DNA]</scope>
    <source>
        <strain evidence="2">Thurmond2011</strain>
    </source>
</reference>
<dbReference type="AlphaFoldDB" id="A0AAP5M9K4"/>
<gene>
    <name evidence="1" type="ORF">G7B40_022525</name>
</gene>
<proteinExistence type="predicted"/>
<name>A0AAP5M9K4_9CYAN</name>